<gene>
    <name evidence="3" type="ORF">GF1_15530</name>
</gene>
<organism evidence="3 4">
    <name type="scientific">Desulfolithobacter dissulfuricans</name>
    <dbReference type="NCBI Taxonomy" id="2795293"/>
    <lineage>
        <taxon>Bacteria</taxon>
        <taxon>Pseudomonadati</taxon>
        <taxon>Thermodesulfobacteriota</taxon>
        <taxon>Desulfobulbia</taxon>
        <taxon>Desulfobulbales</taxon>
        <taxon>Desulfobulbaceae</taxon>
        <taxon>Desulfolithobacter</taxon>
    </lineage>
</organism>
<keyword evidence="4" id="KW-1185">Reference proteome</keyword>
<dbReference type="SUPFAM" id="SSF53850">
    <property type="entry name" value="Periplasmic binding protein-like II"/>
    <property type="match status" value="1"/>
</dbReference>
<dbReference type="RefSeq" id="WP_267929041.1">
    <property type="nucleotide sequence ID" value="NZ_AP024233.1"/>
</dbReference>
<dbReference type="InterPro" id="IPR000914">
    <property type="entry name" value="SBP_5_dom"/>
</dbReference>
<reference evidence="3" key="1">
    <citation type="submission" date="2020-12" db="EMBL/GenBank/DDBJ databases">
        <title>Desulfobium dissulfuricans gen. nov., sp. nov., a novel mesophilic, sulfate-reducing bacterium isolated from a deep-sea hydrothermal vent.</title>
        <authorList>
            <person name="Hashimoto Y."/>
            <person name="Tame A."/>
            <person name="Sawayama S."/>
            <person name="Miyazaki J."/>
            <person name="Takai K."/>
            <person name="Nakagawa S."/>
        </authorList>
    </citation>
    <scope>NUCLEOTIDE SEQUENCE</scope>
    <source>
        <strain evidence="3">GF1</strain>
    </source>
</reference>
<dbReference type="PANTHER" id="PTHR30290">
    <property type="entry name" value="PERIPLASMIC BINDING COMPONENT OF ABC TRANSPORTER"/>
    <property type="match status" value="1"/>
</dbReference>
<dbReference type="KEGG" id="ddu:GF1_15530"/>
<evidence type="ECO:0000313" key="4">
    <source>
        <dbReference type="Proteomes" id="UP001063350"/>
    </source>
</evidence>
<keyword evidence="1" id="KW-0732">Signal</keyword>
<protein>
    <submittedName>
        <fullName evidence="3">ABC transporter substrate-binding protein</fullName>
    </submittedName>
</protein>
<dbReference type="Gene3D" id="3.10.105.10">
    <property type="entry name" value="Dipeptide-binding Protein, Domain 3"/>
    <property type="match status" value="1"/>
</dbReference>
<feature type="signal peptide" evidence="1">
    <location>
        <begin position="1"/>
        <end position="24"/>
    </location>
</feature>
<dbReference type="Proteomes" id="UP001063350">
    <property type="component" value="Chromosome"/>
</dbReference>
<evidence type="ECO:0000313" key="3">
    <source>
        <dbReference type="EMBL" id="BCO09177.1"/>
    </source>
</evidence>
<accession>A0A915XJW6</accession>
<dbReference type="GO" id="GO:0030288">
    <property type="term" value="C:outer membrane-bounded periplasmic space"/>
    <property type="evidence" value="ECO:0007669"/>
    <property type="project" value="UniProtKB-ARBA"/>
</dbReference>
<dbReference type="PANTHER" id="PTHR30290:SF83">
    <property type="entry name" value="ABC TRANSPORTER SUBSTRATE-BINDING PROTEIN"/>
    <property type="match status" value="1"/>
</dbReference>
<dbReference type="Pfam" id="PF00496">
    <property type="entry name" value="SBP_bac_5"/>
    <property type="match status" value="1"/>
</dbReference>
<dbReference type="EMBL" id="AP024233">
    <property type="protein sequence ID" value="BCO09177.1"/>
    <property type="molecule type" value="Genomic_DNA"/>
</dbReference>
<feature type="domain" description="Solute-binding protein family 5" evidence="2">
    <location>
        <begin position="70"/>
        <end position="425"/>
    </location>
</feature>
<sequence>MKRFILPGITLLMLALFFSTTVVAVEKEEEKVLTVVSPWRLKGMNLHKSGFLFARMGCVETLTTTDNRGKIVGLLARSWTVSPDRLTWTFTLRPDITFHDQTPLTAGAVSKSLNIALKNRGVLAKAKIAEITPISPRTLRITTTQPFAPLPAYLAHYSAAIVSEGSFDEQGRLKHIYGTGPYILTGQQGDIRFDFKANPSYWGEKPQVQYVRHLGIPEAKTRANMILNGEADMAFTLSPADMEELQAAEGVRVVALTIPRTRLLVLNCALPFFSTVRSRQALSLAIDRRGIAADMLRNPNSMATQLLPYAAAMWHTPELIPLEYNLLQARKMLEEDGWQPGEDDILEKNGQRFEFELRTYSTRPMLPVIAASLQQQLRKVGIEMHVVVGKGSDIPAHRADNTLQAALIARNFALIPDAIGTIYNDFGPDPGNWGAFHWQSDELNELLERYLETFDQERAEALRVDILTVLQRELPVIPISWYEHIIGLSDRIEGVNIDPYELKSYLNGVRWAR</sequence>
<dbReference type="AlphaFoldDB" id="A0A915XJW6"/>
<dbReference type="CDD" id="cd08490">
    <property type="entry name" value="PBP2_NikA_DppA_OppA_like_3"/>
    <property type="match status" value="1"/>
</dbReference>
<dbReference type="Gene3D" id="3.40.190.10">
    <property type="entry name" value="Periplasmic binding protein-like II"/>
    <property type="match status" value="1"/>
</dbReference>
<dbReference type="PIRSF" id="PIRSF002741">
    <property type="entry name" value="MppA"/>
    <property type="match status" value="1"/>
</dbReference>
<evidence type="ECO:0000256" key="1">
    <source>
        <dbReference type="SAM" id="SignalP"/>
    </source>
</evidence>
<dbReference type="GO" id="GO:1904680">
    <property type="term" value="F:peptide transmembrane transporter activity"/>
    <property type="evidence" value="ECO:0007669"/>
    <property type="project" value="TreeGrafter"/>
</dbReference>
<proteinExistence type="predicted"/>
<dbReference type="GO" id="GO:0015833">
    <property type="term" value="P:peptide transport"/>
    <property type="evidence" value="ECO:0007669"/>
    <property type="project" value="TreeGrafter"/>
</dbReference>
<dbReference type="GO" id="GO:0043190">
    <property type="term" value="C:ATP-binding cassette (ABC) transporter complex"/>
    <property type="evidence" value="ECO:0007669"/>
    <property type="project" value="InterPro"/>
</dbReference>
<evidence type="ECO:0000259" key="2">
    <source>
        <dbReference type="Pfam" id="PF00496"/>
    </source>
</evidence>
<dbReference type="InterPro" id="IPR039424">
    <property type="entry name" value="SBP_5"/>
</dbReference>
<feature type="chain" id="PRO_5037080706" evidence="1">
    <location>
        <begin position="25"/>
        <end position="513"/>
    </location>
</feature>
<name>A0A915XJW6_9BACT</name>
<dbReference type="InterPro" id="IPR030678">
    <property type="entry name" value="Peptide/Ni-bd"/>
</dbReference>